<dbReference type="GO" id="GO:0016810">
    <property type="term" value="F:hydrolase activity, acting on carbon-nitrogen (but not peptide) bonds"/>
    <property type="evidence" value="ECO:0007669"/>
    <property type="project" value="InterPro"/>
</dbReference>
<comment type="caution">
    <text evidence="2">The sequence shown here is derived from an EMBL/GenBank/DDBJ whole genome shotgun (WGS) entry which is preliminary data.</text>
</comment>
<protein>
    <submittedName>
        <fullName evidence="2">Amidohydrolase family protein</fullName>
    </submittedName>
</protein>
<evidence type="ECO:0000313" key="2">
    <source>
        <dbReference type="EMBL" id="NME51790.1"/>
    </source>
</evidence>
<dbReference type="Gene3D" id="2.30.40.10">
    <property type="entry name" value="Urease, subunit C, domain 1"/>
    <property type="match status" value="1"/>
</dbReference>
<dbReference type="Gene3D" id="3.20.20.140">
    <property type="entry name" value="Metal-dependent hydrolases"/>
    <property type="match status" value="1"/>
</dbReference>
<dbReference type="Pfam" id="PF01979">
    <property type="entry name" value="Amidohydro_1"/>
    <property type="match status" value="1"/>
</dbReference>
<dbReference type="InterPro" id="IPR051781">
    <property type="entry name" value="Metallo-dep_Hydrolase"/>
</dbReference>
<feature type="domain" description="Amidohydrolase-related" evidence="1">
    <location>
        <begin position="55"/>
        <end position="404"/>
    </location>
</feature>
<dbReference type="RefSeq" id="WP_168935229.1">
    <property type="nucleotide sequence ID" value="NZ_JABAFY010000011.1"/>
</dbReference>
<dbReference type="PANTHER" id="PTHR43135:SF3">
    <property type="entry name" value="ALPHA-D-RIBOSE 1-METHYLPHOSPHONATE 5-TRIPHOSPHATE DIPHOSPHATASE"/>
    <property type="match status" value="1"/>
</dbReference>
<dbReference type="Proteomes" id="UP000522333">
    <property type="component" value="Unassembled WGS sequence"/>
</dbReference>
<name>A0A848C993_9BACT</name>
<evidence type="ECO:0000259" key="1">
    <source>
        <dbReference type="Pfam" id="PF01979"/>
    </source>
</evidence>
<dbReference type="InterPro" id="IPR006680">
    <property type="entry name" value="Amidohydro-rel"/>
</dbReference>
<dbReference type="CDD" id="cd01299">
    <property type="entry name" value="Met_dep_hydrolase_A"/>
    <property type="match status" value="1"/>
</dbReference>
<dbReference type="SUPFAM" id="SSF51556">
    <property type="entry name" value="Metallo-dependent hydrolases"/>
    <property type="match status" value="1"/>
</dbReference>
<reference evidence="2 3" key="1">
    <citation type="submission" date="2020-04" db="EMBL/GenBank/DDBJ databases">
        <authorList>
            <person name="Hitch T.C.A."/>
            <person name="Wylensek D."/>
            <person name="Clavel T."/>
        </authorList>
    </citation>
    <scope>NUCLEOTIDE SEQUENCE [LARGE SCALE GENOMIC DNA]</scope>
    <source>
        <strain evidence="2 3">PG-251-APC-1</strain>
    </source>
</reference>
<gene>
    <name evidence="2" type="ORF">HF854_04445</name>
</gene>
<dbReference type="PANTHER" id="PTHR43135">
    <property type="entry name" value="ALPHA-D-RIBOSE 1-METHYLPHOSPHONATE 5-TRIPHOSPHATE DIPHOSPHATASE"/>
    <property type="match status" value="1"/>
</dbReference>
<dbReference type="AlphaFoldDB" id="A0A848C993"/>
<proteinExistence type="predicted"/>
<dbReference type="InterPro" id="IPR057744">
    <property type="entry name" value="OTAase-like"/>
</dbReference>
<dbReference type="SUPFAM" id="SSF51338">
    <property type="entry name" value="Composite domain of metallo-dependent hydrolases"/>
    <property type="match status" value="1"/>
</dbReference>
<sequence>MRKLVLCGKLFDAVDGSVRENMAIIVEQDRITEITPKAGLAIRPDDELIDLSRHFVMPGLIDAHVHLGMSGFPAIREPDEPAEFVAAKALKNAKDNLLGGFTTVRDEGYFTIQGCQSIRDAINAGFATGPRIFTSGMVITQTAGHLEPRWTQERFGFQTLKPVNVANTPGEVVAAARHMLKMGADQIKIMVTGGVLSKGTNVGEQNMSDEEIQAAVSVGKMHDRVVSAHAHGTEGIKAAARAGVTVIEHCTTVDDEGIELMLKNKVALVPTFIVLKLIAEKGAAAGVSMDAVEKSAALVPMHLHNIKKAYDAGVRVIFGTDTGTPLGYHGKQHQEFVLMEQAGIAKTDILLAATRYAAELLGWQADIGTLEPGKYADIVALPGDPFESMEAMKQISFVMKGGQIHLQRA</sequence>
<dbReference type="EMBL" id="JABAFY010000011">
    <property type="protein sequence ID" value="NME51790.1"/>
    <property type="molecule type" value="Genomic_DNA"/>
</dbReference>
<organism evidence="2 3">
    <name type="scientific">Desulfovibrio piger</name>
    <dbReference type="NCBI Taxonomy" id="901"/>
    <lineage>
        <taxon>Bacteria</taxon>
        <taxon>Pseudomonadati</taxon>
        <taxon>Thermodesulfobacteriota</taxon>
        <taxon>Desulfovibrionia</taxon>
        <taxon>Desulfovibrionales</taxon>
        <taxon>Desulfovibrionaceae</taxon>
        <taxon>Desulfovibrio</taxon>
    </lineage>
</organism>
<accession>A0A848C993</accession>
<evidence type="ECO:0000313" key="3">
    <source>
        <dbReference type="Proteomes" id="UP000522333"/>
    </source>
</evidence>
<dbReference type="InterPro" id="IPR032466">
    <property type="entry name" value="Metal_Hydrolase"/>
</dbReference>
<dbReference type="InterPro" id="IPR011059">
    <property type="entry name" value="Metal-dep_hydrolase_composite"/>
</dbReference>
<keyword evidence="2" id="KW-0378">Hydrolase</keyword>